<gene>
    <name evidence="3" type="ORF">RND81_03G158500</name>
</gene>
<dbReference type="SUPFAM" id="SSF81383">
    <property type="entry name" value="F-box domain"/>
    <property type="match status" value="1"/>
</dbReference>
<dbReference type="InterPro" id="IPR050942">
    <property type="entry name" value="F-box_BR-signaling"/>
</dbReference>
<dbReference type="InterPro" id="IPR036047">
    <property type="entry name" value="F-box-like_dom_sf"/>
</dbReference>
<evidence type="ECO:0000313" key="4">
    <source>
        <dbReference type="Proteomes" id="UP001443914"/>
    </source>
</evidence>
<reference evidence="3" key="1">
    <citation type="submission" date="2024-03" db="EMBL/GenBank/DDBJ databases">
        <title>WGS assembly of Saponaria officinalis var. Norfolk2.</title>
        <authorList>
            <person name="Jenkins J."/>
            <person name="Shu S."/>
            <person name="Grimwood J."/>
            <person name="Barry K."/>
            <person name="Goodstein D."/>
            <person name="Schmutz J."/>
            <person name="Leebens-Mack J."/>
            <person name="Osbourn A."/>
        </authorList>
    </citation>
    <scope>NUCLEOTIDE SEQUENCE [LARGE SCALE GENOMIC DNA]</scope>
    <source>
        <strain evidence="3">JIC</strain>
    </source>
</reference>
<evidence type="ECO:0000259" key="1">
    <source>
        <dbReference type="Pfam" id="PF00646"/>
    </source>
</evidence>
<dbReference type="Pfam" id="PF00646">
    <property type="entry name" value="F-box"/>
    <property type="match status" value="1"/>
</dbReference>
<dbReference type="InterPro" id="IPR001810">
    <property type="entry name" value="F-box_dom"/>
</dbReference>
<evidence type="ECO:0000259" key="2">
    <source>
        <dbReference type="Pfam" id="PF03478"/>
    </source>
</evidence>
<dbReference type="PANTHER" id="PTHR44259:SF107">
    <property type="entry name" value="F-BOX PROTEIN SKIP23-LIKE"/>
    <property type="match status" value="1"/>
</dbReference>
<dbReference type="EMBL" id="JBDFQZ010000003">
    <property type="protein sequence ID" value="KAK9742246.1"/>
    <property type="molecule type" value="Genomic_DNA"/>
</dbReference>
<dbReference type="PANTHER" id="PTHR44259">
    <property type="entry name" value="OS07G0183000 PROTEIN-RELATED"/>
    <property type="match status" value="1"/>
</dbReference>
<accession>A0AAW1M7F5</accession>
<evidence type="ECO:0000313" key="3">
    <source>
        <dbReference type="EMBL" id="KAK9742246.1"/>
    </source>
</evidence>
<feature type="domain" description="F-box" evidence="1">
    <location>
        <begin position="5"/>
        <end position="40"/>
    </location>
</feature>
<organism evidence="3 4">
    <name type="scientific">Saponaria officinalis</name>
    <name type="common">Common soapwort</name>
    <name type="synonym">Lychnis saponaria</name>
    <dbReference type="NCBI Taxonomy" id="3572"/>
    <lineage>
        <taxon>Eukaryota</taxon>
        <taxon>Viridiplantae</taxon>
        <taxon>Streptophyta</taxon>
        <taxon>Embryophyta</taxon>
        <taxon>Tracheophyta</taxon>
        <taxon>Spermatophyta</taxon>
        <taxon>Magnoliopsida</taxon>
        <taxon>eudicotyledons</taxon>
        <taxon>Gunneridae</taxon>
        <taxon>Pentapetalae</taxon>
        <taxon>Caryophyllales</taxon>
        <taxon>Caryophyllaceae</taxon>
        <taxon>Caryophylleae</taxon>
        <taxon>Saponaria</taxon>
    </lineage>
</organism>
<sequence>MAADWSSLPFDLVCTIALKLETFEDFIYFSVVCRSWNHASSLIKHQWRASPAVPWLLLAENTNKEPKSARKFFNLENNKCYKFNLPEMVEARCWGSVHGWLVMVDYDLNVQLFNPITKARIYFPSAKLFFPYPNNKEHFDDYEDYIEWFLCFFLVKFIVVKISSGEFVIMVLYDWPKHLAFARHGDHSWTKVVSRNGPDAGIGITDVTSVNENVFALYNDGAVLHWNVKEFGGCGFVKPVNYCPSQFEIFEELEKGLHKIYLVKSDKQLLMILRKKEDVLNVELTDYGYDFVHRTIDFQVYRFNSQDRKWEEIQDFGDVALIVGNNSSMSVSVASSKSMQQSCIYFTDDEYDTLLLIEREEWA</sequence>
<name>A0AAW1M7F5_SAPOF</name>
<protein>
    <recommendedName>
        <fullName evidence="5">F-box protein</fullName>
    </recommendedName>
</protein>
<keyword evidence="4" id="KW-1185">Reference proteome</keyword>
<evidence type="ECO:0008006" key="5">
    <source>
        <dbReference type="Google" id="ProtNLM"/>
    </source>
</evidence>
<dbReference type="Proteomes" id="UP001443914">
    <property type="component" value="Unassembled WGS sequence"/>
</dbReference>
<feature type="domain" description="KIB1-4 beta-propeller" evidence="2">
    <location>
        <begin position="72"/>
        <end position="352"/>
    </location>
</feature>
<proteinExistence type="predicted"/>
<comment type="caution">
    <text evidence="3">The sequence shown here is derived from an EMBL/GenBank/DDBJ whole genome shotgun (WGS) entry which is preliminary data.</text>
</comment>
<dbReference type="AlphaFoldDB" id="A0AAW1M7F5"/>
<dbReference type="Pfam" id="PF03478">
    <property type="entry name" value="Beta-prop_KIB1-4"/>
    <property type="match status" value="1"/>
</dbReference>
<dbReference type="InterPro" id="IPR005174">
    <property type="entry name" value="KIB1-4_b-propeller"/>
</dbReference>
<dbReference type="Gene3D" id="1.20.1280.50">
    <property type="match status" value="1"/>
</dbReference>